<keyword evidence="1 3" id="KW-0489">Methyltransferase</keyword>
<dbReference type="Proteomes" id="UP000541109">
    <property type="component" value="Unassembled WGS sequence"/>
</dbReference>
<accession>A0A839A9M8</accession>
<dbReference type="EMBL" id="JACFXV010000029">
    <property type="protein sequence ID" value="MBA5775758.1"/>
    <property type="molecule type" value="Genomic_DNA"/>
</dbReference>
<dbReference type="PANTHER" id="PTHR12049:SF7">
    <property type="entry name" value="PROTEIN ARGININE METHYLTRANSFERASE NDUFAF7, MITOCHONDRIAL"/>
    <property type="match status" value="1"/>
</dbReference>
<evidence type="ECO:0000256" key="2">
    <source>
        <dbReference type="ARBA" id="ARBA00022679"/>
    </source>
</evidence>
<name>A0A839A9M8_9HYPH</name>
<dbReference type="GO" id="GO:0032259">
    <property type="term" value="P:methylation"/>
    <property type="evidence" value="ECO:0007669"/>
    <property type="project" value="UniProtKB-KW"/>
</dbReference>
<evidence type="ECO:0000313" key="4">
    <source>
        <dbReference type="Proteomes" id="UP000541109"/>
    </source>
</evidence>
<dbReference type="Gene3D" id="3.40.50.12710">
    <property type="match status" value="1"/>
</dbReference>
<dbReference type="InterPro" id="IPR029063">
    <property type="entry name" value="SAM-dependent_MTases_sf"/>
</dbReference>
<comment type="caution">
    <text evidence="3">The sequence shown here is derived from an EMBL/GenBank/DDBJ whole genome shotgun (WGS) entry which is preliminary data.</text>
</comment>
<keyword evidence="2 3" id="KW-0808">Transferase</keyword>
<dbReference type="PANTHER" id="PTHR12049">
    <property type="entry name" value="PROTEIN ARGININE METHYLTRANSFERASE NDUFAF7, MITOCHONDRIAL"/>
    <property type="match status" value="1"/>
</dbReference>
<sequence>MTGSVQETALGRRLAERIASLGPISIADYMAACLGDPDHGYYMTAEPFGASGDFITAPEISQLFGELIGGFLVHAWRLAGRPSPFHLVELGPGRGTLMADALRVARLDPQFIRAARLHLVETSRRLRDIQAATLANAPLEPAFADHLDSVPEDAPLFLVANEFFDALPIRQYVLAGGEWRERMIGLDDDGRFAFGLGPTGLAAADVPETAKGAPEGSILETQPAANAIAEAIGARITASGGVGLVIDYGYETGGPGDTLQALYRHKPLSVLEKAGEADLTAHVNFDTLGRSFRQGGATVHGPTTQGNFLLDLGLLERAGQLGTGKSAEVQERIRGEVERLAAPQAMGDLFKVLAISSGGFALPPFDR</sequence>
<evidence type="ECO:0000313" key="3">
    <source>
        <dbReference type="EMBL" id="MBA5775758.1"/>
    </source>
</evidence>
<dbReference type="Pfam" id="PF02636">
    <property type="entry name" value="Methyltransf_28"/>
    <property type="match status" value="1"/>
</dbReference>
<dbReference type="InterPro" id="IPR038375">
    <property type="entry name" value="NDUFAF7_sf"/>
</dbReference>
<reference evidence="3 4" key="1">
    <citation type="submission" date="2020-07" db="EMBL/GenBank/DDBJ databases">
        <title>Stappia sp., F7233, whole genome shotgun sequencing project.</title>
        <authorList>
            <person name="Jiang S."/>
            <person name="Liu Z.W."/>
            <person name="Du Z.J."/>
        </authorList>
    </citation>
    <scope>NUCLEOTIDE SEQUENCE [LARGE SCALE GENOMIC DNA]</scope>
    <source>
        <strain evidence="3 4">F7233</strain>
    </source>
</reference>
<dbReference type="GO" id="GO:0035243">
    <property type="term" value="F:protein-arginine omega-N symmetric methyltransferase activity"/>
    <property type="evidence" value="ECO:0007669"/>
    <property type="project" value="TreeGrafter"/>
</dbReference>
<dbReference type="RefSeq" id="WP_182161516.1">
    <property type="nucleotide sequence ID" value="NZ_JACFXV010000029.1"/>
</dbReference>
<evidence type="ECO:0000256" key="1">
    <source>
        <dbReference type="ARBA" id="ARBA00022603"/>
    </source>
</evidence>
<dbReference type="InterPro" id="IPR003788">
    <property type="entry name" value="NDUFAF7"/>
</dbReference>
<organism evidence="3 4">
    <name type="scientific">Stappia albiluteola</name>
    <dbReference type="NCBI Taxonomy" id="2758565"/>
    <lineage>
        <taxon>Bacteria</taxon>
        <taxon>Pseudomonadati</taxon>
        <taxon>Pseudomonadota</taxon>
        <taxon>Alphaproteobacteria</taxon>
        <taxon>Hyphomicrobiales</taxon>
        <taxon>Stappiaceae</taxon>
        <taxon>Stappia</taxon>
    </lineage>
</organism>
<protein>
    <submittedName>
        <fullName evidence="3">Class I SAM-dependent methyltransferase</fullName>
    </submittedName>
</protein>
<keyword evidence="4" id="KW-1185">Reference proteome</keyword>
<gene>
    <name evidence="3" type="ORF">H2509_01310</name>
</gene>
<proteinExistence type="predicted"/>
<dbReference type="SUPFAM" id="SSF53335">
    <property type="entry name" value="S-adenosyl-L-methionine-dependent methyltransferases"/>
    <property type="match status" value="1"/>
</dbReference>
<dbReference type="AlphaFoldDB" id="A0A839A9M8"/>